<feature type="region of interest" description="Disordered" evidence="1">
    <location>
        <begin position="346"/>
        <end position="366"/>
    </location>
</feature>
<comment type="caution">
    <text evidence="2">The sequence shown here is derived from an EMBL/GenBank/DDBJ whole genome shotgun (WGS) entry which is preliminary data.</text>
</comment>
<gene>
    <name evidence="2" type="ORF">PENSTE_c018G00019</name>
</gene>
<feature type="compositionally biased region" description="Basic and acidic residues" evidence="1">
    <location>
        <begin position="346"/>
        <end position="356"/>
    </location>
</feature>
<sequence length="495" mass="54807">MVATSVISRGSETLDVFTRRSQPKIEIDLIGQKPGLVNSYTTGDHIEGTVSVTVEHETRFDEIEIAFQGSSRTTVERAACPGRTGSQHMFLKLKQPIEENDYPAPRVLEAGRKYSFPFEFVVPDQLLPQVCTHKRKNNAIHRSHTMVPPTLGDPMLAGNGKTLLDDMAPDMSVISYIIRASVLKRSSSDERQVKAMANFAKKVRIIPIVEEEPPVDINDHPYYCTRKEKSVKRGFLRGKLGRMVAFATQPKPIRLLPHTCEARDTVSTVATVHLRFDPAGNEQPPKLGSMISKLKANTFYSASPWEDYPFQSGTTPFSQVGQGLFNESIPLSTMCVGSVQWEKHSTTTGFERRDSTESTCSDSSAGPSSEFIGGTYYTASILIPVNLPQSKTFIPTFHSCLMSRTYSLDLSLSYHTPGTNVLTPTISLRIPIQVTTELQYADSVKSELGVVVTQAELDEFFSPRSIAPVVNDAVVDVNLAPPQYSEQATNRRVRV</sequence>
<proteinExistence type="predicted"/>
<protein>
    <recommendedName>
        <fullName evidence="4">Arrestin-like N-terminal domain-containing protein</fullName>
    </recommendedName>
</protein>
<dbReference type="AlphaFoldDB" id="A0A1V6SWN1"/>
<keyword evidence="3" id="KW-1185">Reference proteome</keyword>
<dbReference type="PANTHER" id="PTHR31904:SF1">
    <property type="entry name" value="BYPASS OF STOP CODON PROTEIN 5-RELATED"/>
    <property type="match status" value="1"/>
</dbReference>
<dbReference type="STRING" id="303698.A0A1V6SWN1"/>
<organism evidence="2 3">
    <name type="scientific">Penicillium steckii</name>
    <dbReference type="NCBI Taxonomy" id="303698"/>
    <lineage>
        <taxon>Eukaryota</taxon>
        <taxon>Fungi</taxon>
        <taxon>Dikarya</taxon>
        <taxon>Ascomycota</taxon>
        <taxon>Pezizomycotina</taxon>
        <taxon>Eurotiomycetes</taxon>
        <taxon>Eurotiomycetidae</taxon>
        <taxon>Eurotiales</taxon>
        <taxon>Aspergillaceae</taxon>
        <taxon>Penicillium</taxon>
    </lineage>
</organism>
<dbReference type="Gene3D" id="2.60.40.640">
    <property type="match status" value="1"/>
</dbReference>
<evidence type="ECO:0000256" key="1">
    <source>
        <dbReference type="SAM" id="MobiDB-lite"/>
    </source>
</evidence>
<evidence type="ECO:0000313" key="2">
    <source>
        <dbReference type="EMBL" id="OQE18377.1"/>
    </source>
</evidence>
<name>A0A1V6SWN1_9EURO</name>
<accession>A0A1V6SWN1</accession>
<dbReference type="EMBL" id="MLKD01000018">
    <property type="protein sequence ID" value="OQE18377.1"/>
    <property type="molecule type" value="Genomic_DNA"/>
</dbReference>
<reference evidence="3" key="1">
    <citation type="journal article" date="2017" name="Nat. Microbiol.">
        <title>Global analysis of biosynthetic gene clusters reveals vast potential of secondary metabolite production in Penicillium species.</title>
        <authorList>
            <person name="Nielsen J.C."/>
            <person name="Grijseels S."/>
            <person name="Prigent S."/>
            <person name="Ji B."/>
            <person name="Dainat J."/>
            <person name="Nielsen K.F."/>
            <person name="Frisvad J.C."/>
            <person name="Workman M."/>
            <person name="Nielsen J."/>
        </authorList>
    </citation>
    <scope>NUCLEOTIDE SEQUENCE [LARGE SCALE GENOMIC DNA]</scope>
    <source>
        <strain evidence="3">IBT 24891</strain>
    </source>
</reference>
<dbReference type="InterPro" id="IPR014752">
    <property type="entry name" value="Arrestin-like_C"/>
</dbReference>
<feature type="compositionally biased region" description="Polar residues" evidence="1">
    <location>
        <begin position="357"/>
        <end position="366"/>
    </location>
</feature>
<evidence type="ECO:0000313" key="3">
    <source>
        <dbReference type="Proteomes" id="UP000191285"/>
    </source>
</evidence>
<dbReference type="Proteomes" id="UP000191285">
    <property type="component" value="Unassembled WGS sequence"/>
</dbReference>
<dbReference type="PANTHER" id="PTHR31904">
    <property type="entry name" value="BYPASS OF STOP CODON PROTEIN 5-RELATED"/>
    <property type="match status" value="1"/>
</dbReference>
<evidence type="ECO:0008006" key="4">
    <source>
        <dbReference type="Google" id="ProtNLM"/>
    </source>
</evidence>
<dbReference type="OrthoDB" id="2283785at2759"/>
<dbReference type="InterPro" id="IPR039634">
    <property type="entry name" value="Bul1-like"/>
</dbReference>